<keyword evidence="2" id="KW-1185">Reference proteome</keyword>
<reference evidence="1" key="1">
    <citation type="submission" date="2015-04" db="UniProtKB">
        <authorList>
            <consortium name="EnsemblPlants"/>
        </authorList>
    </citation>
    <scope>IDENTIFICATION</scope>
</reference>
<proteinExistence type="predicted"/>
<evidence type="ECO:0000313" key="1">
    <source>
        <dbReference type="EnsemblPlants" id="OPUNC03G00340.1"/>
    </source>
</evidence>
<dbReference type="HOGENOM" id="CLU_2201268_0_0_1"/>
<protein>
    <submittedName>
        <fullName evidence="1">Uncharacterized protein</fullName>
    </submittedName>
</protein>
<dbReference type="AlphaFoldDB" id="A0A0E0K7K2"/>
<dbReference type="EnsemblPlants" id="OPUNC03G00340.1">
    <property type="protein sequence ID" value="OPUNC03G00340.1"/>
    <property type="gene ID" value="OPUNC03G00340"/>
</dbReference>
<organism evidence="1">
    <name type="scientific">Oryza punctata</name>
    <name type="common">Red rice</name>
    <dbReference type="NCBI Taxonomy" id="4537"/>
    <lineage>
        <taxon>Eukaryota</taxon>
        <taxon>Viridiplantae</taxon>
        <taxon>Streptophyta</taxon>
        <taxon>Embryophyta</taxon>
        <taxon>Tracheophyta</taxon>
        <taxon>Spermatophyta</taxon>
        <taxon>Magnoliopsida</taxon>
        <taxon>Liliopsida</taxon>
        <taxon>Poales</taxon>
        <taxon>Poaceae</taxon>
        <taxon>BOP clade</taxon>
        <taxon>Oryzoideae</taxon>
        <taxon>Oryzeae</taxon>
        <taxon>Oryzinae</taxon>
        <taxon>Oryza</taxon>
    </lineage>
</organism>
<dbReference type="Proteomes" id="UP000026962">
    <property type="component" value="Chromosome 3"/>
</dbReference>
<dbReference type="Gramene" id="OPUNC03G00340.1">
    <property type="protein sequence ID" value="OPUNC03G00340.1"/>
    <property type="gene ID" value="OPUNC03G00340"/>
</dbReference>
<accession>A0A0E0K7K2</accession>
<evidence type="ECO:0000313" key="2">
    <source>
        <dbReference type="Proteomes" id="UP000026962"/>
    </source>
</evidence>
<name>A0A0E0K7K2_ORYPU</name>
<sequence length="108" mass="12348">MGLMDAFTSFQQSRDLENGEFHRVSETFVAAARIGEAKRESPAARAFASSLLKHAGFTVRTVNIFIEEWIKDRYRAGLLLLFMTDIMSQMSTMHIKFQNHILRVLPAK</sequence>
<reference evidence="1" key="2">
    <citation type="submission" date="2018-05" db="EMBL/GenBank/DDBJ databases">
        <title>OpunRS2 (Oryza punctata Reference Sequence Version 2).</title>
        <authorList>
            <person name="Zhang J."/>
            <person name="Kudrna D."/>
            <person name="Lee S."/>
            <person name="Talag J."/>
            <person name="Welchert J."/>
            <person name="Wing R.A."/>
        </authorList>
    </citation>
    <scope>NUCLEOTIDE SEQUENCE [LARGE SCALE GENOMIC DNA]</scope>
</reference>